<dbReference type="InterPro" id="IPR036388">
    <property type="entry name" value="WH-like_DNA-bd_sf"/>
</dbReference>
<proteinExistence type="inferred from homology"/>
<evidence type="ECO:0000259" key="3">
    <source>
        <dbReference type="Pfam" id="PF13518"/>
    </source>
</evidence>
<dbReference type="InterPro" id="IPR010921">
    <property type="entry name" value="Trp_repressor/repl_initiator"/>
</dbReference>
<accession>A0AAW8W5K2</accession>
<dbReference type="Gene3D" id="1.10.10.10">
    <property type="entry name" value="Winged helix-like DNA-binding domain superfamily/Winged helix DNA-binding domain"/>
    <property type="match status" value="2"/>
</dbReference>
<dbReference type="PANTHER" id="PTHR33795">
    <property type="entry name" value="INSERTION ELEMENT IS150 PROTEIN INSJ"/>
    <property type="match status" value="1"/>
</dbReference>
<evidence type="ECO:0000256" key="2">
    <source>
        <dbReference type="SAM" id="MobiDB-lite"/>
    </source>
</evidence>
<comment type="similarity">
    <text evidence="1">Belongs to the IS150/IS1296 orfA family.</text>
</comment>
<feature type="compositionally biased region" description="Basic residues" evidence="2">
    <location>
        <begin position="112"/>
        <end position="135"/>
    </location>
</feature>
<dbReference type="SUPFAM" id="SSF48295">
    <property type="entry name" value="TrpR-like"/>
    <property type="match status" value="2"/>
</dbReference>
<evidence type="ECO:0000313" key="4">
    <source>
        <dbReference type="EMBL" id="MDT7013663.1"/>
    </source>
</evidence>
<dbReference type="EMBL" id="JAVLAM010000001">
    <property type="protein sequence ID" value="MDT7013663.1"/>
    <property type="molecule type" value="Genomic_DNA"/>
</dbReference>
<dbReference type="Proteomes" id="UP001254075">
    <property type="component" value="Unassembled WGS sequence"/>
</dbReference>
<reference evidence="4" key="1">
    <citation type="submission" date="2023-08" db="EMBL/GenBank/DDBJ databases">
        <authorList>
            <person name="Page C.A."/>
            <person name="Perez-Diaz I.M."/>
        </authorList>
    </citation>
    <scope>NUCLEOTIDE SEQUENCE</scope>
    <source>
        <strain evidence="4">3.8.38</strain>
    </source>
</reference>
<feature type="region of interest" description="Disordered" evidence="2">
    <location>
        <begin position="111"/>
        <end position="143"/>
    </location>
</feature>
<feature type="domain" description="Insertion element IS150 protein InsJ-like helix-turn-helix" evidence="3">
    <location>
        <begin position="8"/>
        <end position="60"/>
    </location>
</feature>
<organism evidence="4 5">
    <name type="scientific">Levilactobacillus namurensis</name>
    <dbReference type="NCBI Taxonomy" id="380393"/>
    <lineage>
        <taxon>Bacteria</taxon>
        <taxon>Bacillati</taxon>
        <taxon>Bacillota</taxon>
        <taxon>Bacilli</taxon>
        <taxon>Lactobacillales</taxon>
        <taxon>Lactobacillaceae</taxon>
        <taxon>Levilactobacillus</taxon>
    </lineage>
</organism>
<name>A0AAW8W5K2_9LACO</name>
<dbReference type="InterPro" id="IPR055247">
    <property type="entry name" value="InsJ-like_HTH"/>
</dbReference>
<comment type="caution">
    <text evidence="4">The sequence shown here is derived from an EMBL/GenBank/DDBJ whole genome shotgun (WGS) entry which is preliminary data.</text>
</comment>
<feature type="domain" description="Insertion element IS150 protein InsJ-like helix-turn-helix" evidence="3">
    <location>
        <begin position="66"/>
        <end position="118"/>
    </location>
</feature>
<gene>
    <name evidence="4" type="ORF">RI532_04375</name>
</gene>
<protein>
    <submittedName>
        <fullName evidence="4">Helix-turn-helix domain-containing protein</fullName>
    </submittedName>
</protein>
<dbReference type="RefSeq" id="WP_313844730.1">
    <property type="nucleotide sequence ID" value="NZ_JAVLAM010000001.1"/>
</dbReference>
<evidence type="ECO:0000256" key="1">
    <source>
        <dbReference type="ARBA" id="ARBA00038232"/>
    </source>
</evidence>
<evidence type="ECO:0000313" key="5">
    <source>
        <dbReference type="Proteomes" id="UP001254075"/>
    </source>
</evidence>
<sequence>MTKYSSKFKAKLVNEYLEGGVSYKDLQRKYHIGNRTSIRVWVKQAQQNGMNSLVIKHRKRTYTQDFKLAVVDYIQTNEVSRNQAAAHFGISPSQTTSWMTIYRNQGVVGLRSKPRGRRSTMSKHKNQGSTKKRLTPTKEEKYKQQITELKQQLHEAELDRDILKTLAAITRKQPK</sequence>
<dbReference type="PANTHER" id="PTHR33795:SF1">
    <property type="entry name" value="INSERTION ELEMENT IS150 PROTEIN INSJ"/>
    <property type="match status" value="1"/>
</dbReference>
<dbReference type="GO" id="GO:0043565">
    <property type="term" value="F:sequence-specific DNA binding"/>
    <property type="evidence" value="ECO:0007669"/>
    <property type="project" value="InterPro"/>
</dbReference>
<dbReference type="Pfam" id="PF13518">
    <property type="entry name" value="HTH_28"/>
    <property type="match status" value="2"/>
</dbReference>
<dbReference type="AlphaFoldDB" id="A0AAW8W5K2"/>
<dbReference type="InterPro" id="IPR052057">
    <property type="entry name" value="IS150/IS1296_orfA-like"/>
</dbReference>